<proteinExistence type="predicted"/>
<accession>A0A8B6F2M4</accession>
<dbReference type="Proteomes" id="UP000596742">
    <property type="component" value="Unassembled WGS sequence"/>
</dbReference>
<keyword evidence="2" id="KW-1185">Reference proteome</keyword>
<comment type="caution">
    <text evidence="1">The sequence shown here is derived from an EMBL/GenBank/DDBJ whole genome shotgun (WGS) entry which is preliminary data.</text>
</comment>
<organism evidence="1 2">
    <name type="scientific">Mytilus galloprovincialis</name>
    <name type="common">Mediterranean mussel</name>
    <dbReference type="NCBI Taxonomy" id="29158"/>
    <lineage>
        <taxon>Eukaryota</taxon>
        <taxon>Metazoa</taxon>
        <taxon>Spiralia</taxon>
        <taxon>Lophotrochozoa</taxon>
        <taxon>Mollusca</taxon>
        <taxon>Bivalvia</taxon>
        <taxon>Autobranchia</taxon>
        <taxon>Pteriomorphia</taxon>
        <taxon>Mytilida</taxon>
        <taxon>Mytiloidea</taxon>
        <taxon>Mytilidae</taxon>
        <taxon>Mytilinae</taxon>
        <taxon>Mytilus</taxon>
    </lineage>
</organism>
<dbReference type="AlphaFoldDB" id="A0A8B6F2M4"/>
<dbReference type="OrthoDB" id="2384350at2759"/>
<gene>
    <name evidence="1" type="ORF">MGAL_10B048799</name>
</gene>
<dbReference type="EMBL" id="UYJE01006149">
    <property type="protein sequence ID" value="VDI43398.1"/>
    <property type="molecule type" value="Genomic_DNA"/>
</dbReference>
<protein>
    <submittedName>
        <fullName evidence="1">Uncharacterized protein</fullName>
    </submittedName>
</protein>
<evidence type="ECO:0000313" key="2">
    <source>
        <dbReference type="Proteomes" id="UP000596742"/>
    </source>
</evidence>
<name>A0A8B6F2M4_MYTGA</name>
<sequence length="110" mass="12831">MLSLKEFKNIDLLKGYGPPSTGMISIDRRWSFDQLEKFLIDCYPNHPLKLVGFQYAKCKQGAQRQLEIVRPLSVHHLQLEIRRGKVYLIPNLEIPYVKVNEAEEHGPKEK</sequence>
<reference evidence="1" key="1">
    <citation type="submission" date="2018-11" db="EMBL/GenBank/DDBJ databases">
        <authorList>
            <person name="Alioto T."/>
            <person name="Alioto T."/>
        </authorList>
    </citation>
    <scope>NUCLEOTIDE SEQUENCE</scope>
</reference>
<evidence type="ECO:0000313" key="1">
    <source>
        <dbReference type="EMBL" id="VDI43398.1"/>
    </source>
</evidence>